<dbReference type="AlphaFoldDB" id="A0A556PQ35"/>
<protein>
    <recommendedName>
        <fullName evidence="3">DUF1433 domain-containing protein</fullName>
    </recommendedName>
</protein>
<evidence type="ECO:0000313" key="2">
    <source>
        <dbReference type="Proteomes" id="UP000316425"/>
    </source>
</evidence>
<proteinExistence type="predicted"/>
<dbReference type="RefSeq" id="WP_144088110.1">
    <property type="nucleotide sequence ID" value="NZ_VMHE01000004.1"/>
</dbReference>
<gene>
    <name evidence="1" type="ORF">FPQ13_04395</name>
</gene>
<evidence type="ECO:0000313" key="1">
    <source>
        <dbReference type="EMBL" id="TSJ66503.1"/>
    </source>
</evidence>
<accession>A0A556PQ35</accession>
<reference evidence="1 2" key="1">
    <citation type="submission" date="2019-07" db="EMBL/GenBank/DDBJ databases">
        <title>Allobacillus sp. nov. SKP isolated from shrimp paste of Euphausiacea.</title>
        <authorList>
            <person name="Kanchanasin P."/>
            <person name="Tanasupawat S."/>
            <person name="Shi W."/>
            <person name="Wu L."/>
            <person name="Ma J."/>
        </authorList>
    </citation>
    <scope>NUCLEOTIDE SEQUENCE [LARGE SCALE GENOMIC DNA]</scope>
    <source>
        <strain evidence="1 2">SKP4-8</strain>
    </source>
</reference>
<dbReference type="EMBL" id="VMHE01000004">
    <property type="protein sequence ID" value="TSJ66503.1"/>
    <property type="molecule type" value="Genomic_DNA"/>
</dbReference>
<dbReference type="PROSITE" id="PS51257">
    <property type="entry name" value="PROKAR_LIPOPROTEIN"/>
    <property type="match status" value="1"/>
</dbReference>
<dbReference type="Proteomes" id="UP000316425">
    <property type="component" value="Unassembled WGS sequence"/>
</dbReference>
<dbReference type="OrthoDB" id="2704796at2"/>
<sequence length="98" mass="11021">MKKLKVGIIPILVIIILLGGCQVNQNGEFSDENTNEIHDSVREYLLQEYEDGSQIELKKPYRGEMGSIFVDGTINDEQKFSATLNEDYSVSSIAFMSD</sequence>
<dbReference type="Gene3D" id="3.10.450.130">
    <property type="entry name" value="folded 79 residue fragment of lin0334 like domains"/>
    <property type="match status" value="1"/>
</dbReference>
<name>A0A556PQ35_9BACI</name>
<keyword evidence="2" id="KW-1185">Reference proteome</keyword>
<organism evidence="1 2">
    <name type="scientific">Allobacillus salarius</name>
    <dbReference type="NCBI Taxonomy" id="1955272"/>
    <lineage>
        <taxon>Bacteria</taxon>
        <taxon>Bacillati</taxon>
        <taxon>Bacillota</taxon>
        <taxon>Bacilli</taxon>
        <taxon>Bacillales</taxon>
        <taxon>Bacillaceae</taxon>
        <taxon>Allobacillus</taxon>
    </lineage>
</organism>
<comment type="caution">
    <text evidence="1">The sequence shown here is derived from an EMBL/GenBank/DDBJ whole genome shotgun (WGS) entry which is preliminary data.</text>
</comment>
<evidence type="ECO:0008006" key="3">
    <source>
        <dbReference type="Google" id="ProtNLM"/>
    </source>
</evidence>